<dbReference type="RefSeq" id="WP_380719274.1">
    <property type="nucleotide sequence ID" value="NZ_JBHSGI010000024.1"/>
</dbReference>
<dbReference type="Pfam" id="PF13116">
    <property type="entry name" value="YhdP"/>
    <property type="match status" value="1"/>
</dbReference>
<proteinExistence type="predicted"/>
<evidence type="ECO:0000313" key="5">
    <source>
        <dbReference type="Proteomes" id="UP001595973"/>
    </source>
</evidence>
<comment type="caution">
    <text evidence="4">The sequence shown here is derived from an EMBL/GenBank/DDBJ whole genome shotgun (WGS) entry which is preliminary data.</text>
</comment>
<reference evidence="5" key="1">
    <citation type="journal article" date="2019" name="Int. J. Syst. Evol. Microbiol.">
        <title>The Global Catalogue of Microorganisms (GCM) 10K type strain sequencing project: providing services to taxonomists for standard genome sequencing and annotation.</title>
        <authorList>
            <consortium name="The Broad Institute Genomics Platform"/>
            <consortium name="The Broad Institute Genome Sequencing Center for Infectious Disease"/>
            <person name="Wu L."/>
            <person name="Ma J."/>
        </authorList>
    </citation>
    <scope>NUCLEOTIDE SEQUENCE [LARGE SCALE GENOMIC DNA]</scope>
    <source>
        <strain evidence="5">CGMCC 4.7283</strain>
    </source>
</reference>
<feature type="domain" description="YhdP central" evidence="3">
    <location>
        <begin position="377"/>
        <end position="871"/>
    </location>
</feature>
<gene>
    <name evidence="4" type="ORF">ACFO5X_17465</name>
</gene>
<dbReference type="InterPro" id="IPR025263">
    <property type="entry name" value="YhdP_central"/>
</dbReference>
<accession>A0ABV9KJT8</accession>
<feature type="transmembrane region" description="Helical" evidence="2">
    <location>
        <begin position="32"/>
        <end position="56"/>
    </location>
</feature>
<evidence type="ECO:0000313" key="4">
    <source>
        <dbReference type="EMBL" id="MFC4670357.1"/>
    </source>
</evidence>
<dbReference type="PANTHER" id="PTHR30441:SF4">
    <property type="entry name" value="PROTEIN ASMA"/>
    <property type="match status" value="1"/>
</dbReference>
<keyword evidence="2" id="KW-0812">Transmembrane</keyword>
<dbReference type="Proteomes" id="UP001595973">
    <property type="component" value="Unassembled WGS sequence"/>
</dbReference>
<dbReference type="EMBL" id="JBHSGI010000024">
    <property type="protein sequence ID" value="MFC4670357.1"/>
    <property type="molecule type" value="Genomic_DNA"/>
</dbReference>
<protein>
    <submittedName>
        <fullName evidence="4">AsmA-like C-terminal region-containing protein</fullName>
    </submittedName>
</protein>
<feature type="region of interest" description="Disordered" evidence="1">
    <location>
        <begin position="1093"/>
        <end position="1124"/>
    </location>
</feature>
<feature type="region of interest" description="Disordered" evidence="1">
    <location>
        <begin position="1"/>
        <end position="23"/>
    </location>
</feature>
<name>A0ABV9KJT8_9RHOB</name>
<sequence>MQLKQKPQDSATGEDGSAPAVRAKRRRSHWRALWHTSVGTVLGLCAMAVLAVYLLVGESIVAPDWVKERIEAKAAEGLGDLGLSFSTLEFVVREGWKPRVRLRDLVLNDAAGRPIVNLSQADVSLAMEPLLRGQLQLKRVYLSGAYATLRRGQDGRIDLAIGRGATSLGGAANLPALLKDFESVLDTPQLAELTDVEMDSLTLRFEDLRQNRGWTLDGGHVEMTRDGDNLRTAAGFALLGGGASAGSFDATYTTRIGTTGAEFGISMQDIAAPDIAAQSPALTWLEVLRAPISGALRGSINSDGTLAPLSVSFQIGSGVLQPDSRARPVPFRGARSYFTYNPAEQVLSFDELSVDSDWGSGVAEGQASLQGISEGRLTEMIGQFTLSGLSLNPRGLYQEPLKIERTTADFRLKLAPFRLDLGELLIVDGDSRLVGSGQFGTDANGWKLGFDATLNQLTPERLMQLWPERAAKVPRAWVAANLEGGLLRDATFALRLSAGEAPDIYGDFNFQDTQVRFLNYMPPITGAAGQAVLDGDRFVVTATSGRVKAEEGGSVDIAGTSFIVPDVTVKPNTPAVVRFAGKGRVTAILSLLNRPPLQVLKDTPLPVSLADGSADILGTLAVPLAPRVPFSDITFHLKGKVADAASRVLVPDHLLSARSLDVTANQNGITVSGEGRIDDVAANVSWHQPIGVGVSKASRVEGDVELSQALVTTFKLGLPEGSVSGTGRGRFTLDLAPKTAPELTLTSDLKGLTLRIPQVGWTKPAATEGLLQLSGTLGAQARIDKLVLQGAGLALTGSVLNRPEGGLDRALFSSLRIDNWLDARVEMVGKGSAPPEMHILGGTMRLGASDFGSTSGSSGGASGPMEVSLDRLQITDTIALTGFNGAFQTAGGLSGPFSGQVNGGTAVRGELVPRDGRLAVRLAADDAGGVFRSAGLLRQGRGGALSMTLVPAAEAGQFDGVLKVTGTRVKDAPAMAALLNAVSVIGLLDEMSGQGIQFTEVDAQFKLAPTRVTVHDSSAVGPSIGISMQGAYDVTAGRLDMQGVISPVYLINGIGAAFTRKGEGLLGFNYTLRGTPDDPQVSVNPLSALMPGGLREIFRPQPPRADGEAPRRTPRGSSEGFEGR</sequence>
<dbReference type="PANTHER" id="PTHR30441">
    <property type="entry name" value="DUF748 DOMAIN-CONTAINING PROTEIN"/>
    <property type="match status" value="1"/>
</dbReference>
<keyword evidence="2" id="KW-0472">Membrane</keyword>
<keyword evidence="5" id="KW-1185">Reference proteome</keyword>
<evidence type="ECO:0000259" key="3">
    <source>
        <dbReference type="Pfam" id="PF13116"/>
    </source>
</evidence>
<dbReference type="InterPro" id="IPR052894">
    <property type="entry name" value="AsmA-related"/>
</dbReference>
<keyword evidence="2" id="KW-1133">Transmembrane helix</keyword>
<organism evidence="4 5">
    <name type="scientific">Seohaeicola nanhaiensis</name>
    <dbReference type="NCBI Taxonomy" id="1387282"/>
    <lineage>
        <taxon>Bacteria</taxon>
        <taxon>Pseudomonadati</taxon>
        <taxon>Pseudomonadota</taxon>
        <taxon>Alphaproteobacteria</taxon>
        <taxon>Rhodobacterales</taxon>
        <taxon>Roseobacteraceae</taxon>
        <taxon>Seohaeicola</taxon>
    </lineage>
</organism>
<evidence type="ECO:0000256" key="1">
    <source>
        <dbReference type="SAM" id="MobiDB-lite"/>
    </source>
</evidence>
<evidence type="ECO:0000256" key="2">
    <source>
        <dbReference type="SAM" id="Phobius"/>
    </source>
</evidence>